<sequence>MQDSFQRNMNRFAVHVPMPIANEPISGPVFAPTDSDAECPSGMKVSVSCDRGITAELAKLKYDGNSCV</sequence>
<keyword evidence="2" id="KW-1185">Reference proteome</keyword>
<comment type="caution">
    <text evidence="1">The sequence shown here is derived from an EMBL/GenBank/DDBJ whole genome shotgun (WGS) entry which is preliminary data.</text>
</comment>
<evidence type="ECO:0000313" key="1">
    <source>
        <dbReference type="EMBL" id="KOB52078.1"/>
    </source>
</evidence>
<accession>A0A0L7K310</accession>
<dbReference type="AlphaFoldDB" id="A0A0L7K310"/>
<reference evidence="1 2" key="1">
    <citation type="journal article" date="2015" name="Genome Biol. Evol.">
        <title>The genome of winter moth (Operophtera brumata) provides a genomic perspective on sexual dimorphism and phenology.</title>
        <authorList>
            <person name="Derks M.F."/>
            <person name="Smit S."/>
            <person name="Salis L."/>
            <person name="Schijlen E."/>
            <person name="Bossers A."/>
            <person name="Mateman C."/>
            <person name="Pijl A.S."/>
            <person name="de Ridder D."/>
            <person name="Groenen M.A."/>
            <person name="Visser M.E."/>
            <person name="Megens H.J."/>
        </authorList>
    </citation>
    <scope>NUCLEOTIDE SEQUENCE [LARGE SCALE GENOMIC DNA]</scope>
    <source>
        <strain evidence="1">WM2013NL</strain>
        <tissue evidence="1">Head and thorax</tissue>
    </source>
</reference>
<protein>
    <submittedName>
        <fullName evidence="1">Peptidase S9A/B/C family catalytic domain protein</fullName>
    </submittedName>
</protein>
<dbReference type="Proteomes" id="UP000037510">
    <property type="component" value="Unassembled WGS sequence"/>
</dbReference>
<evidence type="ECO:0000313" key="2">
    <source>
        <dbReference type="Proteomes" id="UP000037510"/>
    </source>
</evidence>
<dbReference type="EMBL" id="JTDY01013871">
    <property type="protein sequence ID" value="KOB52078.1"/>
    <property type="molecule type" value="Genomic_DNA"/>
</dbReference>
<organism evidence="1 2">
    <name type="scientific">Operophtera brumata</name>
    <name type="common">Winter moth</name>
    <name type="synonym">Phalaena brumata</name>
    <dbReference type="NCBI Taxonomy" id="104452"/>
    <lineage>
        <taxon>Eukaryota</taxon>
        <taxon>Metazoa</taxon>
        <taxon>Ecdysozoa</taxon>
        <taxon>Arthropoda</taxon>
        <taxon>Hexapoda</taxon>
        <taxon>Insecta</taxon>
        <taxon>Pterygota</taxon>
        <taxon>Neoptera</taxon>
        <taxon>Endopterygota</taxon>
        <taxon>Lepidoptera</taxon>
        <taxon>Glossata</taxon>
        <taxon>Ditrysia</taxon>
        <taxon>Geometroidea</taxon>
        <taxon>Geometridae</taxon>
        <taxon>Larentiinae</taxon>
        <taxon>Operophtera</taxon>
    </lineage>
</organism>
<proteinExistence type="predicted"/>
<gene>
    <name evidence="1" type="ORF">OBRU01_25688</name>
</gene>
<name>A0A0L7K310_OPEBR</name>